<feature type="region of interest" description="Disordered" evidence="1">
    <location>
        <begin position="1"/>
        <end position="92"/>
    </location>
</feature>
<reference evidence="2" key="1">
    <citation type="submission" date="2017-12" db="EMBL/GenBank/DDBJ databases">
        <title>High-resolution comparative analysis of great ape genomes.</title>
        <authorList>
            <person name="Pollen A."/>
            <person name="Hastie A."/>
            <person name="Hormozdiari F."/>
            <person name="Dougherty M."/>
            <person name="Liu R."/>
            <person name="Chaisson M."/>
            <person name="Hoppe E."/>
            <person name="Hill C."/>
            <person name="Pang A."/>
            <person name="Hillier L."/>
            <person name="Baker C."/>
            <person name="Armstrong J."/>
            <person name="Shendure J."/>
            <person name="Paten B."/>
            <person name="Wilson R."/>
            <person name="Chao H."/>
            <person name="Schneider V."/>
            <person name="Ventura M."/>
            <person name="Kronenberg Z."/>
            <person name="Murali S."/>
            <person name="Gordon D."/>
            <person name="Cantsilieris S."/>
            <person name="Munson K."/>
            <person name="Nelson B."/>
            <person name="Raja A."/>
            <person name="Underwood J."/>
            <person name="Diekhans M."/>
            <person name="Fiddes I."/>
            <person name="Haussler D."/>
            <person name="Eichler E."/>
        </authorList>
    </citation>
    <scope>NUCLEOTIDE SEQUENCE [LARGE SCALE GENOMIC DNA]</scope>
    <source>
        <strain evidence="2">Susie</strain>
    </source>
</reference>
<name>A0A2J8R3Y5_PONAB</name>
<feature type="compositionally biased region" description="Polar residues" evidence="1">
    <location>
        <begin position="62"/>
        <end position="80"/>
    </location>
</feature>
<evidence type="ECO:0000313" key="2">
    <source>
        <dbReference type="EMBL" id="PNJ03234.1"/>
    </source>
</evidence>
<feature type="compositionally biased region" description="Polar residues" evidence="1">
    <location>
        <begin position="1"/>
        <end position="11"/>
    </location>
</feature>
<protein>
    <submittedName>
        <fullName evidence="2">ATP8B3 isoform 1</fullName>
    </submittedName>
</protein>
<accession>A0A2J8R3Y5</accession>
<sequence>MGTGPAQTPRSTRAGPEPSCPPPVPGDTGDSDVTQEGSGPAGICGAPPAWAASARQKISKMRTGTQHSPGRSRPTTAPTMRSSRRRCSCAGRGRNTRKCWSQLNESLHSVEARLMLAPGFYITEQVLSKCCPEALHSAGVQ</sequence>
<dbReference type="AlphaFoldDB" id="A0A2J8R3Y5"/>
<gene>
    <name evidence="2" type="ORF">CR201_G0054297</name>
</gene>
<organism evidence="2">
    <name type="scientific">Pongo abelii</name>
    <name type="common">Sumatran orangutan</name>
    <name type="synonym">Pongo pygmaeus abelii</name>
    <dbReference type="NCBI Taxonomy" id="9601"/>
    <lineage>
        <taxon>Eukaryota</taxon>
        <taxon>Metazoa</taxon>
        <taxon>Chordata</taxon>
        <taxon>Craniata</taxon>
        <taxon>Vertebrata</taxon>
        <taxon>Euteleostomi</taxon>
        <taxon>Mammalia</taxon>
        <taxon>Eutheria</taxon>
        <taxon>Euarchontoglires</taxon>
        <taxon>Primates</taxon>
        <taxon>Haplorrhini</taxon>
        <taxon>Catarrhini</taxon>
        <taxon>Hominidae</taxon>
        <taxon>Pongo</taxon>
    </lineage>
</organism>
<dbReference type="EMBL" id="NDHI03003769">
    <property type="protein sequence ID" value="PNJ03234.1"/>
    <property type="molecule type" value="Genomic_DNA"/>
</dbReference>
<proteinExistence type="predicted"/>
<comment type="caution">
    <text evidence="2">The sequence shown here is derived from an EMBL/GenBank/DDBJ whole genome shotgun (WGS) entry which is preliminary data.</text>
</comment>
<evidence type="ECO:0000256" key="1">
    <source>
        <dbReference type="SAM" id="MobiDB-lite"/>
    </source>
</evidence>